<evidence type="ECO:0000313" key="3">
    <source>
        <dbReference type="Proteomes" id="UP000018208"/>
    </source>
</evidence>
<evidence type="ECO:0000313" key="1">
    <source>
        <dbReference type="EMBL" id="EST48575.1"/>
    </source>
</evidence>
<name>V6LVF2_9EUKA</name>
<reference evidence="1 2" key="1">
    <citation type="journal article" date="2014" name="PLoS Genet.">
        <title>The Genome of Spironucleus salmonicida Highlights a Fish Pathogen Adapted to Fluctuating Environments.</title>
        <authorList>
            <person name="Xu F."/>
            <person name="Jerlstrom-Hultqvist J."/>
            <person name="Einarsson E."/>
            <person name="Astvaldsson A."/>
            <person name="Svard S.G."/>
            <person name="Andersson J.O."/>
        </authorList>
    </citation>
    <scope>NUCLEOTIDE SEQUENCE</scope>
    <source>
        <strain evidence="2">ATCC 50377</strain>
    </source>
</reference>
<dbReference type="VEuPathDB" id="GiardiaDB:SS50377_23592"/>
<gene>
    <name evidence="1" type="ORF">SS50377_11186</name>
    <name evidence="2" type="ORF">SS50377_23592</name>
</gene>
<dbReference type="AlphaFoldDB" id="V6LVF2"/>
<organism evidence="1">
    <name type="scientific">Spironucleus salmonicida</name>
    <dbReference type="NCBI Taxonomy" id="348837"/>
    <lineage>
        <taxon>Eukaryota</taxon>
        <taxon>Metamonada</taxon>
        <taxon>Diplomonadida</taxon>
        <taxon>Hexamitidae</taxon>
        <taxon>Hexamitinae</taxon>
        <taxon>Spironucleus</taxon>
    </lineage>
</organism>
<accession>V6LVF2</accession>
<evidence type="ECO:0000313" key="2">
    <source>
        <dbReference type="EMBL" id="KAH0573657.1"/>
    </source>
</evidence>
<protein>
    <submittedName>
        <fullName evidence="1">Uncharacterized protein</fullName>
    </submittedName>
</protein>
<dbReference type="Proteomes" id="UP000018208">
    <property type="component" value="Unassembled WGS sequence"/>
</dbReference>
<reference evidence="2" key="2">
    <citation type="submission" date="2020-12" db="EMBL/GenBank/DDBJ databases">
        <title>New Spironucleus salmonicida genome in near-complete chromosomes.</title>
        <authorList>
            <person name="Xu F."/>
            <person name="Kurt Z."/>
            <person name="Jimenez-Gonzalez A."/>
            <person name="Astvaldsson A."/>
            <person name="Andersson J.O."/>
            <person name="Svard S.G."/>
        </authorList>
    </citation>
    <scope>NUCLEOTIDE SEQUENCE</scope>
    <source>
        <strain evidence="2">ATCC 50377</strain>
    </source>
</reference>
<proteinExistence type="predicted"/>
<sequence length="151" mass="16878">MNFLETIPITINTILDGITIDENLLVDKSLLPYEIVDIITVAYDISQIASQRLYEIIIPQLNVQPINLSQIVDINIKVSYQNIILNQALKLNLSYFCPYEIADNLITDYQLGGTALEYGIWAKLIVFALLKGIYDGSVGVTGEQNVAILEE</sequence>
<dbReference type="EMBL" id="KI545981">
    <property type="protein sequence ID" value="EST48575.1"/>
    <property type="molecule type" value="Genomic_DNA"/>
</dbReference>
<keyword evidence="3" id="KW-1185">Reference proteome</keyword>
<dbReference type="EMBL" id="AUWU02000004">
    <property type="protein sequence ID" value="KAH0573657.1"/>
    <property type="molecule type" value="Genomic_DNA"/>
</dbReference>